<keyword evidence="2" id="KW-1185">Reference proteome</keyword>
<protein>
    <submittedName>
        <fullName evidence="1">Uncharacterized protein</fullName>
    </submittedName>
</protein>
<proteinExistence type="predicted"/>
<accession>A0AA40KSX7</accession>
<reference evidence="1" key="1">
    <citation type="submission" date="2021-10" db="EMBL/GenBank/DDBJ databases">
        <title>Melipona bicolor Genome sequencing and assembly.</title>
        <authorList>
            <person name="Araujo N.S."/>
            <person name="Arias M.C."/>
        </authorList>
    </citation>
    <scope>NUCLEOTIDE SEQUENCE</scope>
    <source>
        <strain evidence="1">USP_2M_L1-L4_2017</strain>
        <tissue evidence="1">Whole body</tissue>
    </source>
</reference>
<dbReference type="Proteomes" id="UP001177670">
    <property type="component" value="Unassembled WGS sequence"/>
</dbReference>
<gene>
    <name evidence="1" type="ORF">K0M31_015888</name>
</gene>
<dbReference type="AlphaFoldDB" id="A0AA40KSX7"/>
<sequence length="208" mass="23910">MFKAFENDPSDDLVLSGRMRVVALITEGCFVVSRCFISCVFPRDEWVCRVRESKKHHRHPTPQVYTLVTVLNFFITVLAKRRQARIHGNFELPELRFEESKDLWKLLSNLSFVREEGMATDGDASVVYSSRDRFLPRARGDSASAARLTRRGIARFHRKTRVAVRRYSSSDRGAVLCVLRCVCHAIAWKRAMRAASEKLAPSEYDGRK</sequence>
<organism evidence="1 2">
    <name type="scientific">Melipona bicolor</name>
    <dbReference type="NCBI Taxonomy" id="60889"/>
    <lineage>
        <taxon>Eukaryota</taxon>
        <taxon>Metazoa</taxon>
        <taxon>Ecdysozoa</taxon>
        <taxon>Arthropoda</taxon>
        <taxon>Hexapoda</taxon>
        <taxon>Insecta</taxon>
        <taxon>Pterygota</taxon>
        <taxon>Neoptera</taxon>
        <taxon>Endopterygota</taxon>
        <taxon>Hymenoptera</taxon>
        <taxon>Apocrita</taxon>
        <taxon>Aculeata</taxon>
        <taxon>Apoidea</taxon>
        <taxon>Anthophila</taxon>
        <taxon>Apidae</taxon>
        <taxon>Melipona</taxon>
    </lineage>
</organism>
<comment type="caution">
    <text evidence="1">The sequence shown here is derived from an EMBL/GenBank/DDBJ whole genome shotgun (WGS) entry which is preliminary data.</text>
</comment>
<dbReference type="EMBL" id="JAHYIQ010000005">
    <property type="protein sequence ID" value="KAK1131728.1"/>
    <property type="molecule type" value="Genomic_DNA"/>
</dbReference>
<evidence type="ECO:0000313" key="2">
    <source>
        <dbReference type="Proteomes" id="UP001177670"/>
    </source>
</evidence>
<evidence type="ECO:0000313" key="1">
    <source>
        <dbReference type="EMBL" id="KAK1131728.1"/>
    </source>
</evidence>
<name>A0AA40KSX7_9HYME</name>